<accession>A0A0R1EZK2</accession>
<comment type="caution">
    <text evidence="4">The sequence shown here is derived from an EMBL/GenBank/DDBJ whole genome shotgun (WGS) entry which is preliminary data.</text>
</comment>
<evidence type="ECO:0000256" key="1">
    <source>
        <dbReference type="ARBA" id="ARBA00023015"/>
    </source>
</evidence>
<dbReference type="Pfam" id="PF05043">
    <property type="entry name" value="Mga"/>
    <property type="match status" value="1"/>
</dbReference>
<dbReference type="PATRIC" id="fig|1423816.3.peg.3034"/>
<evidence type="ECO:0000259" key="3">
    <source>
        <dbReference type="Pfam" id="PF05043"/>
    </source>
</evidence>
<dbReference type="InterPro" id="IPR007737">
    <property type="entry name" value="Mga_HTH"/>
</dbReference>
<dbReference type="InterPro" id="IPR050661">
    <property type="entry name" value="BglG_antiterminators"/>
</dbReference>
<proteinExistence type="predicted"/>
<evidence type="ECO:0000313" key="5">
    <source>
        <dbReference type="Proteomes" id="UP000051984"/>
    </source>
</evidence>
<organism evidence="4 5">
    <name type="scientific">Lacticaseibacillus zeae DSM 20178 = KCTC 3804</name>
    <dbReference type="NCBI Taxonomy" id="1423816"/>
    <lineage>
        <taxon>Bacteria</taxon>
        <taxon>Bacillati</taxon>
        <taxon>Bacillota</taxon>
        <taxon>Bacilli</taxon>
        <taxon>Lactobacillales</taxon>
        <taxon>Lactobacillaceae</taxon>
        <taxon>Lacticaseibacillus</taxon>
    </lineage>
</organism>
<sequence>MEELLENSLLKHYYIISFLLNKDWMTIDRLAQEIKIPARTIRQDIGNINQYIAPAKIESSQRFGIRLTYDASHNPLYIYAAIYRQSTRFLILEELFLHRFSSMTQLAEELFISESTLKRHVLAINQVLEHEGFRIDTQTLDIVGDEKKIHFFYYCYFLERYWFIDAFLSQDELQLIDEIIADFSTHFPVLKSPRYQSFSFLNKLRTTVFICLTRNSRGHTFKDASLVKENDTFSPELRQKITRIYRINCSSFVFSHLFYLFFNSRNALTYQDLLVKARHNPVIHSIYQALSHFLDVTAASRKLKLANRDLVLLRLYNAIEYTWGPTKILYNPDEAFFMNMNKFEQTFIKQTKETLIAILRAEKIWKQIDEALITRLLFILVTSWDNLTIQLEEKAPKVRTGLFFNTSFEHSQFLLQELSYHMRSSLKPELMHVNTLAKLKAAAPHFDMIITNLPLLNLPNCHIVSIQPHPTPEDFDNILSVYNKIISAKTVKTSAS</sequence>
<name>A0A0R1EZK2_LACZE</name>
<gene>
    <name evidence="4" type="ORF">FD51_GL002919</name>
</gene>
<feature type="domain" description="Mga helix-turn-helix" evidence="3">
    <location>
        <begin position="78"/>
        <end position="157"/>
    </location>
</feature>
<dbReference type="AlphaFoldDB" id="A0A0R1EZK2"/>
<dbReference type="RefSeq" id="WP_010487593.1">
    <property type="nucleotide sequence ID" value="NZ_AZCT01000008.1"/>
</dbReference>
<reference evidence="4 5" key="1">
    <citation type="journal article" date="2015" name="Genome Announc.">
        <title>Expanding the biotechnology potential of lactobacilli through comparative genomics of 213 strains and associated genera.</title>
        <authorList>
            <person name="Sun Z."/>
            <person name="Harris H.M."/>
            <person name="McCann A."/>
            <person name="Guo C."/>
            <person name="Argimon S."/>
            <person name="Zhang W."/>
            <person name="Yang X."/>
            <person name="Jeffery I.B."/>
            <person name="Cooney J.C."/>
            <person name="Kagawa T.F."/>
            <person name="Liu W."/>
            <person name="Song Y."/>
            <person name="Salvetti E."/>
            <person name="Wrobel A."/>
            <person name="Rasinkangas P."/>
            <person name="Parkhill J."/>
            <person name="Rea M.C."/>
            <person name="O'Sullivan O."/>
            <person name="Ritari J."/>
            <person name="Douillard F.P."/>
            <person name="Paul Ross R."/>
            <person name="Yang R."/>
            <person name="Briner A.E."/>
            <person name="Felis G.E."/>
            <person name="de Vos W.M."/>
            <person name="Barrangou R."/>
            <person name="Klaenhammer T.R."/>
            <person name="Caufield P.W."/>
            <person name="Cui Y."/>
            <person name="Zhang H."/>
            <person name="O'Toole P.W."/>
        </authorList>
    </citation>
    <scope>NUCLEOTIDE SEQUENCE [LARGE SCALE GENOMIC DNA]</scope>
    <source>
        <strain evidence="4 5">DSM 20178</strain>
    </source>
</reference>
<evidence type="ECO:0000313" key="4">
    <source>
        <dbReference type="EMBL" id="KRK12362.1"/>
    </source>
</evidence>
<protein>
    <submittedName>
        <fullName evidence="4">Transcriptional antiterminator</fullName>
    </submittedName>
</protein>
<keyword evidence="1" id="KW-0805">Transcription regulation</keyword>
<dbReference type="Proteomes" id="UP000051984">
    <property type="component" value="Unassembled WGS sequence"/>
</dbReference>
<dbReference type="eggNOG" id="COG3711">
    <property type="taxonomic scope" value="Bacteria"/>
</dbReference>
<evidence type="ECO:0000256" key="2">
    <source>
        <dbReference type="ARBA" id="ARBA00023163"/>
    </source>
</evidence>
<dbReference type="PANTHER" id="PTHR30185:SF18">
    <property type="entry name" value="TRANSCRIPTIONAL REGULATOR MTLR"/>
    <property type="match status" value="1"/>
</dbReference>
<dbReference type="EMBL" id="AZCT01000008">
    <property type="protein sequence ID" value="KRK12362.1"/>
    <property type="molecule type" value="Genomic_DNA"/>
</dbReference>
<dbReference type="PANTHER" id="PTHR30185">
    <property type="entry name" value="CRYPTIC BETA-GLUCOSIDE BGL OPERON ANTITERMINATOR"/>
    <property type="match status" value="1"/>
</dbReference>
<keyword evidence="2" id="KW-0804">Transcription</keyword>
<dbReference type="Gene3D" id="1.10.10.10">
    <property type="entry name" value="Winged helix-like DNA-binding domain superfamily/Winged helix DNA-binding domain"/>
    <property type="match status" value="2"/>
</dbReference>
<dbReference type="InterPro" id="IPR036388">
    <property type="entry name" value="WH-like_DNA-bd_sf"/>
</dbReference>